<feature type="domain" description="FRG" evidence="1">
    <location>
        <begin position="23"/>
        <end position="184"/>
    </location>
</feature>
<dbReference type="RefSeq" id="WP_108917394.1">
    <property type="nucleotide sequence ID" value="NZ_BGJY01000016.1"/>
</dbReference>
<accession>A0A2U1SQ65</accession>
<evidence type="ECO:0000259" key="1">
    <source>
        <dbReference type="SMART" id="SM00901"/>
    </source>
</evidence>
<dbReference type="AlphaFoldDB" id="A0A2U1SQ65"/>
<dbReference type="InterPro" id="IPR014966">
    <property type="entry name" value="FRG-dom"/>
</dbReference>
<comment type="caution">
    <text evidence="2">The sequence shown here is derived from an EMBL/GenBank/DDBJ whole genome shotgun (WGS) entry which is preliminary data.</text>
</comment>
<reference evidence="2 3" key="1">
    <citation type="journal article" date="2018" name="Appl. Microbiol. Biotechnol.">
        <title>Co-cultivation of the strictly anaerobic methanogen Methanosarcina barkeri with aerobic methanotrophs in an oxygen-limited membrane bioreactor.</title>
        <authorList>
            <person name="In 't Zandt M.H."/>
            <person name="van den Bosch T.J.M."/>
            <person name="Rijkers R."/>
            <person name="van Kessel M.A.H.J."/>
            <person name="Jetten M.S.M."/>
            <person name="Welte C.U."/>
        </authorList>
    </citation>
    <scope>NUCLEOTIDE SEQUENCE [LARGE SCALE GENOMIC DNA]</scope>
    <source>
        <strain evidence="2 3">DSM 17706</strain>
    </source>
</reference>
<organism evidence="2 3">
    <name type="scientific">Methylosinus sporium</name>
    <dbReference type="NCBI Taxonomy" id="428"/>
    <lineage>
        <taxon>Bacteria</taxon>
        <taxon>Pseudomonadati</taxon>
        <taxon>Pseudomonadota</taxon>
        <taxon>Alphaproteobacteria</taxon>
        <taxon>Hyphomicrobiales</taxon>
        <taxon>Methylocystaceae</taxon>
        <taxon>Methylosinus</taxon>
    </lineage>
</organism>
<dbReference type="Proteomes" id="UP000245137">
    <property type="component" value="Unassembled WGS sequence"/>
</dbReference>
<proteinExistence type="predicted"/>
<evidence type="ECO:0000313" key="2">
    <source>
        <dbReference type="EMBL" id="PWB93733.1"/>
    </source>
</evidence>
<dbReference type="OrthoDB" id="9816036at2"/>
<gene>
    <name evidence="2" type="ORF">C5689_11370</name>
</gene>
<dbReference type="EMBL" id="PUIV01000016">
    <property type="protein sequence ID" value="PWB93733.1"/>
    <property type="molecule type" value="Genomic_DNA"/>
</dbReference>
<protein>
    <recommendedName>
        <fullName evidence="1">FRG domain-containing protein</fullName>
    </recommendedName>
</protein>
<name>A0A2U1SQ65_METSR</name>
<evidence type="ECO:0000313" key="3">
    <source>
        <dbReference type="Proteomes" id="UP000245137"/>
    </source>
</evidence>
<sequence length="330" mass="37919">MDAGAFMALLRASNPVWHEDDGDPVRWIFRGHRNVSWRLKPRAWRSAHEGNPLHNLLTGLAQAEVEATEPVERGTALHRALAWTHGEKIVLNEFRRIGWQMGFDVVEPVSEYAMDLAYGPSVIDDTRAEPDCYSPFIRAEDIGIAQHYGVPTRFLDWTFNPMFAVFFAQEDYAAGLDQTDLCVWALDMHAITMMHHWEDGIGRNLMRSLVPRRRGNDFITAQDGLLLEIEHKWALGFFERNGDWPSVQDVVYAIHKEEETDPDEPDYYLYDEAHPMLRRIVLPASEIPTLRLMLQREGITRERLMPTLENAARAAVQAVSKFKALKEELP</sequence>
<dbReference type="Pfam" id="PF08867">
    <property type="entry name" value="FRG"/>
    <property type="match status" value="1"/>
</dbReference>
<dbReference type="SMART" id="SM00901">
    <property type="entry name" value="FRG"/>
    <property type="match status" value="1"/>
</dbReference>
<keyword evidence="3" id="KW-1185">Reference proteome</keyword>